<name>A0A1H5TZS6_9BACT</name>
<evidence type="ECO:0000313" key="2">
    <source>
        <dbReference type="Proteomes" id="UP000236728"/>
    </source>
</evidence>
<accession>A0A1H5TZS6</accession>
<sequence length="139" mass="15108">MRAGFVANEDKMIAAGKEAMVKQDPTLNAAFVEEWGKRMKQTLDPNEFVAMAAHVWESHFTEAELQVLAQGAKDRAAGKQLTLSPELKEKLTANIVAIQSEMTGGFSQIGSRVGGQIGMDLQKEHPEWFKASPPAGAKP</sequence>
<dbReference type="RefSeq" id="WP_103931685.1">
    <property type="nucleotide sequence ID" value="NZ_FNVA01000001.1"/>
</dbReference>
<keyword evidence="2" id="KW-1185">Reference proteome</keyword>
<dbReference type="OrthoDB" id="1143459at2"/>
<evidence type="ECO:0000313" key="1">
    <source>
        <dbReference type="EMBL" id="SEF68240.1"/>
    </source>
</evidence>
<protein>
    <submittedName>
        <fullName evidence="1">Uncharacterized protein</fullName>
    </submittedName>
</protein>
<dbReference type="EMBL" id="FNVA01000001">
    <property type="protein sequence ID" value="SEF68240.1"/>
    <property type="molecule type" value="Genomic_DNA"/>
</dbReference>
<proteinExistence type="predicted"/>
<reference evidence="1 2" key="1">
    <citation type="submission" date="2016-10" db="EMBL/GenBank/DDBJ databases">
        <authorList>
            <person name="de Groot N.N."/>
        </authorList>
    </citation>
    <scope>NUCLEOTIDE SEQUENCE [LARGE SCALE GENOMIC DNA]</scope>
    <source>
        <strain evidence="1 2">DSM 22489</strain>
    </source>
</reference>
<gene>
    <name evidence="1" type="ORF">SAMN05421819_0805</name>
</gene>
<organism evidence="1 2">
    <name type="scientific">Bryocella elongata</name>
    <dbReference type="NCBI Taxonomy" id="863522"/>
    <lineage>
        <taxon>Bacteria</taxon>
        <taxon>Pseudomonadati</taxon>
        <taxon>Acidobacteriota</taxon>
        <taxon>Terriglobia</taxon>
        <taxon>Terriglobales</taxon>
        <taxon>Acidobacteriaceae</taxon>
        <taxon>Bryocella</taxon>
    </lineage>
</organism>
<dbReference type="Proteomes" id="UP000236728">
    <property type="component" value="Unassembled WGS sequence"/>
</dbReference>
<dbReference type="AlphaFoldDB" id="A0A1H5TZS6"/>